<dbReference type="Proteomes" id="UP001138757">
    <property type="component" value="Unassembled WGS sequence"/>
</dbReference>
<accession>A0A9X1D9D7</accession>
<evidence type="ECO:0000256" key="6">
    <source>
        <dbReference type="ARBA" id="ARBA00022741"/>
    </source>
</evidence>
<gene>
    <name evidence="10 14" type="primary">miaA</name>
    <name evidence="14" type="ORF">KK488_01955</name>
</gene>
<dbReference type="EMBL" id="JAHGAW010000001">
    <property type="protein sequence ID" value="MBT2185703.1"/>
    <property type="molecule type" value="Genomic_DNA"/>
</dbReference>
<keyword evidence="5 10" id="KW-0819">tRNA processing</keyword>
<dbReference type="GO" id="GO:0052381">
    <property type="term" value="F:tRNA dimethylallyltransferase activity"/>
    <property type="evidence" value="ECO:0007669"/>
    <property type="project" value="UniProtKB-UniRule"/>
</dbReference>
<evidence type="ECO:0000256" key="3">
    <source>
        <dbReference type="ARBA" id="ARBA00005842"/>
    </source>
</evidence>
<dbReference type="NCBIfam" id="TIGR00174">
    <property type="entry name" value="miaA"/>
    <property type="match status" value="1"/>
</dbReference>
<dbReference type="EC" id="2.5.1.75" evidence="10"/>
<organism evidence="14 15">
    <name type="scientific">Sphingobium nicotianae</name>
    <dbReference type="NCBI Taxonomy" id="2782607"/>
    <lineage>
        <taxon>Bacteria</taxon>
        <taxon>Pseudomonadati</taxon>
        <taxon>Pseudomonadota</taxon>
        <taxon>Alphaproteobacteria</taxon>
        <taxon>Sphingomonadales</taxon>
        <taxon>Sphingomonadaceae</taxon>
        <taxon>Sphingobium</taxon>
    </lineage>
</organism>
<dbReference type="Pfam" id="PF01715">
    <property type="entry name" value="IPPT"/>
    <property type="match status" value="1"/>
</dbReference>
<reference evidence="14" key="1">
    <citation type="submission" date="2021-05" db="EMBL/GenBank/DDBJ databases">
        <title>Genome of Sphingobium sp. strain.</title>
        <authorList>
            <person name="Fan R."/>
        </authorList>
    </citation>
    <scope>NUCLEOTIDE SEQUENCE</scope>
    <source>
        <strain evidence="14">H33</strain>
    </source>
</reference>
<feature type="site" description="Interaction with substrate tRNA" evidence="10">
    <location>
        <position position="110"/>
    </location>
</feature>
<evidence type="ECO:0000256" key="1">
    <source>
        <dbReference type="ARBA" id="ARBA00001946"/>
    </source>
</evidence>
<proteinExistence type="inferred from homology"/>
<sequence length="309" mass="33055">MSDPEKRDPERPTVALIAGPTAGGKSAVALRLAERHGGVIINADASQVYADLAVITARPPREELARAPHRLFGHVDGAEDYSAARWAAEARIEIDAAHKQGKPAILVGGTGLYLDTLLQGIAPVPEIDPAIREAVRALPVAQTHALLATEDPEAAARLRPSDTSRVARALEVIRSTGTPIAQWQARREGGIAGLMPIRAAVIMLPRDVLAERAAQRLTQMLAGGALEEVGALLARDLPVDRPVLRAIGVPELRDVIAGRLTLQEAQAAILAATRAYQKRQITWGRNRQRHWIKTEPDALAGLADLPAIP</sequence>
<comment type="subunit">
    <text evidence="10">Monomer.</text>
</comment>
<comment type="function">
    <text evidence="2 10 12">Catalyzes the transfer of a dimethylallyl group onto the adenine at position 37 in tRNAs that read codons beginning with uridine, leading to the formation of N6-(dimethylallyl)adenosine (i(6)A).</text>
</comment>
<feature type="site" description="Interaction with substrate tRNA" evidence="10">
    <location>
        <position position="132"/>
    </location>
</feature>
<dbReference type="PANTHER" id="PTHR11088:SF60">
    <property type="entry name" value="TRNA DIMETHYLALLYLTRANSFERASE"/>
    <property type="match status" value="1"/>
</dbReference>
<evidence type="ECO:0000313" key="14">
    <source>
        <dbReference type="EMBL" id="MBT2185703.1"/>
    </source>
</evidence>
<evidence type="ECO:0000256" key="12">
    <source>
        <dbReference type="RuleBase" id="RU003784"/>
    </source>
</evidence>
<protein>
    <recommendedName>
        <fullName evidence="10">tRNA dimethylallyltransferase</fullName>
        <ecNumber evidence="10">2.5.1.75</ecNumber>
    </recommendedName>
    <alternativeName>
        <fullName evidence="10">Dimethylallyl diphosphate:tRNA dimethylallyltransferase</fullName>
        <shortName evidence="10">DMAPP:tRNA dimethylallyltransferase</shortName>
        <shortName evidence="10">DMATase</shortName>
    </alternativeName>
    <alternativeName>
        <fullName evidence="10">Isopentenyl-diphosphate:tRNA isopentenyltransferase</fullName>
        <shortName evidence="10">IPP transferase</shortName>
        <shortName evidence="10">IPPT</shortName>
        <shortName evidence="10">IPTase</shortName>
    </alternativeName>
</protein>
<feature type="binding site" evidence="10">
    <location>
        <begin position="21"/>
        <end position="26"/>
    </location>
    <ligand>
        <name>substrate</name>
    </ligand>
</feature>
<evidence type="ECO:0000256" key="10">
    <source>
        <dbReference type="HAMAP-Rule" id="MF_00185"/>
    </source>
</evidence>
<evidence type="ECO:0000256" key="4">
    <source>
        <dbReference type="ARBA" id="ARBA00022679"/>
    </source>
</evidence>
<evidence type="ECO:0000256" key="13">
    <source>
        <dbReference type="RuleBase" id="RU003785"/>
    </source>
</evidence>
<dbReference type="PANTHER" id="PTHR11088">
    <property type="entry name" value="TRNA DIMETHYLALLYLTRANSFERASE"/>
    <property type="match status" value="1"/>
</dbReference>
<feature type="binding site" evidence="10">
    <location>
        <begin position="19"/>
        <end position="26"/>
    </location>
    <ligand>
        <name>ATP</name>
        <dbReference type="ChEBI" id="CHEBI:30616"/>
    </ligand>
</feature>
<keyword evidence="4 10" id="KW-0808">Transferase</keyword>
<name>A0A9X1D9D7_9SPHN</name>
<dbReference type="InterPro" id="IPR018022">
    <property type="entry name" value="IPT"/>
</dbReference>
<evidence type="ECO:0000313" key="15">
    <source>
        <dbReference type="Proteomes" id="UP001138757"/>
    </source>
</evidence>
<dbReference type="Gene3D" id="1.10.20.140">
    <property type="match status" value="1"/>
</dbReference>
<comment type="caution">
    <text evidence="14">The sequence shown here is derived from an EMBL/GenBank/DDBJ whole genome shotgun (WGS) entry which is preliminary data.</text>
</comment>
<dbReference type="SUPFAM" id="SSF52540">
    <property type="entry name" value="P-loop containing nucleoside triphosphate hydrolases"/>
    <property type="match status" value="1"/>
</dbReference>
<keyword evidence="15" id="KW-1185">Reference proteome</keyword>
<dbReference type="InterPro" id="IPR039657">
    <property type="entry name" value="Dimethylallyltransferase"/>
</dbReference>
<evidence type="ECO:0000256" key="11">
    <source>
        <dbReference type="RuleBase" id="RU003783"/>
    </source>
</evidence>
<dbReference type="GO" id="GO:0005524">
    <property type="term" value="F:ATP binding"/>
    <property type="evidence" value="ECO:0007669"/>
    <property type="project" value="UniProtKB-UniRule"/>
</dbReference>
<dbReference type="InterPro" id="IPR027417">
    <property type="entry name" value="P-loop_NTPase"/>
</dbReference>
<evidence type="ECO:0000256" key="5">
    <source>
        <dbReference type="ARBA" id="ARBA00022694"/>
    </source>
</evidence>
<comment type="catalytic activity">
    <reaction evidence="9 10 11">
        <text>adenosine(37) in tRNA + dimethylallyl diphosphate = N(6)-dimethylallyladenosine(37) in tRNA + diphosphate</text>
        <dbReference type="Rhea" id="RHEA:26482"/>
        <dbReference type="Rhea" id="RHEA-COMP:10162"/>
        <dbReference type="Rhea" id="RHEA-COMP:10375"/>
        <dbReference type="ChEBI" id="CHEBI:33019"/>
        <dbReference type="ChEBI" id="CHEBI:57623"/>
        <dbReference type="ChEBI" id="CHEBI:74411"/>
        <dbReference type="ChEBI" id="CHEBI:74415"/>
        <dbReference type="EC" id="2.5.1.75"/>
    </reaction>
</comment>
<comment type="similarity">
    <text evidence="3 10 13">Belongs to the IPP transferase family.</text>
</comment>
<keyword evidence="8 10" id="KW-0460">Magnesium</keyword>
<keyword evidence="7 10" id="KW-0067">ATP-binding</keyword>
<keyword evidence="6 10" id="KW-0547">Nucleotide-binding</keyword>
<comment type="caution">
    <text evidence="10">Lacks conserved residue(s) required for the propagation of feature annotation.</text>
</comment>
<evidence type="ECO:0000256" key="8">
    <source>
        <dbReference type="ARBA" id="ARBA00022842"/>
    </source>
</evidence>
<dbReference type="RefSeq" id="WP_214621433.1">
    <property type="nucleotide sequence ID" value="NZ_JAHGAW010000001.1"/>
</dbReference>
<evidence type="ECO:0000256" key="9">
    <source>
        <dbReference type="ARBA" id="ARBA00049563"/>
    </source>
</evidence>
<dbReference type="Gene3D" id="3.40.50.300">
    <property type="entry name" value="P-loop containing nucleotide triphosphate hydrolases"/>
    <property type="match status" value="1"/>
</dbReference>
<dbReference type="AlphaFoldDB" id="A0A9X1D9D7"/>
<comment type="cofactor">
    <cofactor evidence="1 10">
        <name>Mg(2+)</name>
        <dbReference type="ChEBI" id="CHEBI:18420"/>
    </cofactor>
</comment>
<evidence type="ECO:0000256" key="7">
    <source>
        <dbReference type="ARBA" id="ARBA00022840"/>
    </source>
</evidence>
<dbReference type="GO" id="GO:0006400">
    <property type="term" value="P:tRNA modification"/>
    <property type="evidence" value="ECO:0007669"/>
    <property type="project" value="TreeGrafter"/>
</dbReference>
<evidence type="ECO:0000256" key="2">
    <source>
        <dbReference type="ARBA" id="ARBA00003213"/>
    </source>
</evidence>
<dbReference type="HAMAP" id="MF_00185">
    <property type="entry name" value="IPP_trans"/>
    <property type="match status" value="1"/>
</dbReference>